<dbReference type="Proteomes" id="UP000037395">
    <property type="component" value="Unassembled WGS sequence"/>
</dbReference>
<protein>
    <submittedName>
        <fullName evidence="1">Uncharacterized protein</fullName>
    </submittedName>
</protein>
<organism evidence="1 2">
    <name type="scientific">Kitasatospora aureofaciens</name>
    <name type="common">Streptomyces aureofaciens</name>
    <dbReference type="NCBI Taxonomy" id="1894"/>
    <lineage>
        <taxon>Bacteria</taxon>
        <taxon>Bacillati</taxon>
        <taxon>Actinomycetota</taxon>
        <taxon>Actinomycetes</taxon>
        <taxon>Kitasatosporales</taxon>
        <taxon>Streptomycetaceae</taxon>
        <taxon>Kitasatospora</taxon>
    </lineage>
</organism>
<reference evidence="1" key="1">
    <citation type="submission" date="2016-08" db="EMBL/GenBank/DDBJ databases">
        <title>Sequencing, Assembly and Comparative Genomics of S. aureofaciens ATCC 10762.</title>
        <authorList>
            <person name="Gradnigo J.S."/>
            <person name="Johnson N."/>
            <person name="Somerville G.A."/>
        </authorList>
    </citation>
    <scope>NUCLEOTIDE SEQUENCE [LARGE SCALE GENOMIC DNA]</scope>
    <source>
        <strain evidence="1">ATCC 10762</strain>
    </source>
</reference>
<evidence type="ECO:0000313" key="1">
    <source>
        <dbReference type="EMBL" id="OEV38967.1"/>
    </source>
</evidence>
<keyword evidence="2" id="KW-1185">Reference proteome</keyword>
<sequence>MEVPVEVPCGPLARPVEAFAGSPGRWPAAGSASSGSGAASEVVVIGLAFRQQEAGTGAVAGPAPGLAARVPPTLHTAPLTAV</sequence>
<evidence type="ECO:0000313" key="2">
    <source>
        <dbReference type="Proteomes" id="UP000037395"/>
    </source>
</evidence>
<accession>A0A1E7NE45</accession>
<dbReference type="EMBL" id="JPRF03000002">
    <property type="protein sequence ID" value="OEV38967.1"/>
    <property type="molecule type" value="Genomic_DNA"/>
</dbReference>
<dbReference type="AlphaFoldDB" id="A0A1E7NE45"/>
<comment type="caution">
    <text evidence="1">The sequence shown here is derived from an EMBL/GenBank/DDBJ whole genome shotgun (WGS) entry which is preliminary data.</text>
</comment>
<gene>
    <name evidence="1" type="ORF">HS99_0017815</name>
</gene>
<name>A0A1E7NE45_KITAU</name>
<proteinExistence type="predicted"/>